<keyword evidence="2" id="KW-0677">Repeat</keyword>
<feature type="compositionally biased region" description="Polar residues" evidence="9">
    <location>
        <begin position="801"/>
        <end position="819"/>
    </location>
</feature>
<evidence type="ECO:0000256" key="7">
    <source>
        <dbReference type="PROSITE-ProRule" id="PRU00288"/>
    </source>
</evidence>
<dbReference type="InterPro" id="IPR001849">
    <property type="entry name" value="PH_domain"/>
</dbReference>
<dbReference type="SUPFAM" id="SSF50729">
    <property type="entry name" value="PH domain-like"/>
    <property type="match status" value="1"/>
</dbReference>
<dbReference type="CDD" id="cd13250">
    <property type="entry name" value="PH_ACAP"/>
    <property type="match status" value="1"/>
</dbReference>
<dbReference type="SUPFAM" id="SSF48403">
    <property type="entry name" value="Ankyrin repeat"/>
    <property type="match status" value="1"/>
</dbReference>
<dbReference type="SUPFAM" id="SSF57863">
    <property type="entry name" value="ArfGap/RecO-like zinc finger"/>
    <property type="match status" value="1"/>
</dbReference>
<feature type="coiled-coil region" evidence="8">
    <location>
        <begin position="14"/>
        <end position="41"/>
    </location>
</feature>
<dbReference type="InterPro" id="IPR027267">
    <property type="entry name" value="AH/BAR_dom_sf"/>
</dbReference>
<dbReference type="FunFam" id="2.30.29.30:FF:000026">
    <property type="entry name" value="Arf-GAP with coiled-coil, ANK repeat and PH domain-containing protein 2"/>
    <property type="match status" value="1"/>
</dbReference>
<proteinExistence type="predicted"/>
<dbReference type="InterPro" id="IPR002110">
    <property type="entry name" value="Ankyrin_rpt"/>
</dbReference>
<dbReference type="SMART" id="SM00233">
    <property type="entry name" value="PH"/>
    <property type="match status" value="1"/>
</dbReference>
<dbReference type="AlphaFoldDB" id="A0ABD3VKJ9"/>
<dbReference type="GO" id="GO:0008270">
    <property type="term" value="F:zinc ion binding"/>
    <property type="evidence" value="ECO:0007669"/>
    <property type="project" value="UniProtKB-KW"/>
</dbReference>
<feature type="domain" description="PH" evidence="10">
    <location>
        <begin position="265"/>
        <end position="361"/>
    </location>
</feature>
<dbReference type="CDD" id="cd07603">
    <property type="entry name" value="BAR_ACAPs"/>
    <property type="match status" value="1"/>
</dbReference>
<evidence type="ECO:0000256" key="9">
    <source>
        <dbReference type="SAM" id="MobiDB-lite"/>
    </source>
</evidence>
<evidence type="ECO:0008006" key="14">
    <source>
        <dbReference type="Google" id="ProtNLM"/>
    </source>
</evidence>
<dbReference type="InterPro" id="IPR045258">
    <property type="entry name" value="ACAP1/2/3-like"/>
</dbReference>
<evidence type="ECO:0000256" key="3">
    <source>
        <dbReference type="ARBA" id="ARBA00022771"/>
    </source>
</evidence>
<keyword evidence="3 7" id="KW-0863">Zinc-finger</keyword>
<dbReference type="Gene3D" id="1.10.220.150">
    <property type="entry name" value="Arf GTPase activating protein"/>
    <property type="match status" value="1"/>
</dbReference>
<feature type="domain" description="Arf-GAP" evidence="11">
    <location>
        <begin position="412"/>
        <end position="534"/>
    </location>
</feature>
<dbReference type="Pfam" id="PF01412">
    <property type="entry name" value="ArfGap"/>
    <property type="match status" value="1"/>
</dbReference>
<evidence type="ECO:0000256" key="2">
    <source>
        <dbReference type="ARBA" id="ARBA00022737"/>
    </source>
</evidence>
<dbReference type="SUPFAM" id="SSF103657">
    <property type="entry name" value="BAR/IMD domain-like"/>
    <property type="match status" value="1"/>
</dbReference>
<feature type="region of interest" description="Disordered" evidence="9">
    <location>
        <begin position="369"/>
        <end position="409"/>
    </location>
</feature>
<evidence type="ECO:0000256" key="1">
    <source>
        <dbReference type="ARBA" id="ARBA00022723"/>
    </source>
</evidence>
<dbReference type="PANTHER" id="PTHR23180:SF399">
    <property type="entry name" value="BLOWN FUSE, ISOFORM A-RELATED"/>
    <property type="match status" value="1"/>
</dbReference>
<dbReference type="CDD" id="cd08835">
    <property type="entry name" value="ArfGap_ACAP"/>
    <property type="match status" value="1"/>
</dbReference>
<dbReference type="InterPro" id="IPR001164">
    <property type="entry name" value="ArfGAP_dom"/>
</dbReference>
<keyword evidence="5 6" id="KW-0040">ANK repeat</keyword>
<dbReference type="InterPro" id="IPR011993">
    <property type="entry name" value="PH-like_dom_sf"/>
</dbReference>
<evidence type="ECO:0000256" key="6">
    <source>
        <dbReference type="PROSITE-ProRule" id="PRU00023"/>
    </source>
</evidence>
<evidence type="ECO:0000256" key="8">
    <source>
        <dbReference type="SAM" id="Coils"/>
    </source>
</evidence>
<evidence type="ECO:0000313" key="13">
    <source>
        <dbReference type="Proteomes" id="UP001634394"/>
    </source>
</evidence>
<dbReference type="PROSITE" id="PS50297">
    <property type="entry name" value="ANK_REP_REGION"/>
    <property type="match status" value="2"/>
</dbReference>
<dbReference type="PRINTS" id="PR00405">
    <property type="entry name" value="REVINTRACTNG"/>
</dbReference>
<evidence type="ECO:0000256" key="5">
    <source>
        <dbReference type="ARBA" id="ARBA00023043"/>
    </source>
</evidence>
<dbReference type="Pfam" id="PF16746">
    <property type="entry name" value="BAR_3"/>
    <property type="match status" value="1"/>
</dbReference>
<feature type="region of interest" description="Disordered" evidence="9">
    <location>
        <begin position="530"/>
        <end position="567"/>
    </location>
</feature>
<dbReference type="SMART" id="SM00105">
    <property type="entry name" value="ArfGap"/>
    <property type="match status" value="1"/>
</dbReference>
<feature type="repeat" description="ANK" evidence="6">
    <location>
        <begin position="716"/>
        <end position="748"/>
    </location>
</feature>
<dbReference type="PROSITE" id="PS50115">
    <property type="entry name" value="ARFGAP"/>
    <property type="match status" value="1"/>
</dbReference>
<keyword evidence="4" id="KW-0862">Zinc</keyword>
<dbReference type="SMART" id="SM00248">
    <property type="entry name" value="ANK"/>
    <property type="match status" value="4"/>
</dbReference>
<dbReference type="InterPro" id="IPR038508">
    <property type="entry name" value="ArfGAP_dom_sf"/>
</dbReference>
<dbReference type="Pfam" id="PF00169">
    <property type="entry name" value="PH"/>
    <property type="match status" value="1"/>
</dbReference>
<name>A0ABD3VKJ9_SINWO</name>
<sequence>MRYPLDFQEGLKDSPKFRQALEKAEDDIESLETKLEKLVKLCAAMVDTGKAFNNATRGFVSGVQDLTTYFKDDDLTHTCLKKFSHAMVEMMKYFTILIDQAQRTVGKNLNHFVKTEIKKVKDTRKHFEKISDDMDSALVRNSQALRSKPQECEDALNLLTATKTCFAHTSLDYIYQINILQSKKRFEVLDTMLSFVRAQSTYFHQGHELCQDFEPYMKDIGSQVEELSSKAKVEWKEMEERHNLVVSKDLSPNVPTLPVKDEESDMQMEGYLFKRTKHAFKSWVRRWFIIQQNQLVYQKRSKDHKATVMEEDLRLCTVKPVFELDRRFCFEVLSPARSHMLQADSEQECQAWINAIQNGVSKAYRDAEKRMTEQEVSEVEAAVTSPSKSSEPSQNTEKPQQEASAPRQTKVQIRMEQLYAIPGNDKCCDCGASEPRWASINLGITLCIECSGIHRSFGVHMSKVRSITLDAWEPELLKVMAELGNNVVNRIYTANADESIAKRATPDCNRTIREAWIRAKYVQKAFVNKLPSPKSSSSGTKAKGWIVKKKCRKSPSRSASKDEFAPSETDVTSGLLEAVLNVSVGGSKDNDSGLGTSASDVIVFGTDMDLPDLKQSFDLDYSEDSFSESEEAEDNISTTSWEDMSRLDPNRLLYKAAQARNLPVMLEALANGASPNWVNEEDEGKTPLMKAVDTGSMAACEFLLLNGAKLDRLDQKGRTPLHHATLQGNTGQVCQFIKRGVNLETKDNDGKDALQIAIQHANADIVTLLRLAKLNEEMKMDDVMGNPGDETFNDVFRDFSNMASNNPEKLKRNQSQSTV</sequence>
<dbReference type="Proteomes" id="UP001634394">
    <property type="component" value="Unassembled WGS sequence"/>
</dbReference>
<accession>A0ABD3VKJ9</accession>
<dbReference type="InterPro" id="IPR037278">
    <property type="entry name" value="ARFGAP/RecO"/>
</dbReference>
<dbReference type="EMBL" id="JBJQND010000011">
    <property type="protein sequence ID" value="KAL3862115.1"/>
    <property type="molecule type" value="Genomic_DNA"/>
</dbReference>
<organism evidence="12 13">
    <name type="scientific">Sinanodonta woodiana</name>
    <name type="common">Chinese pond mussel</name>
    <name type="synonym">Anodonta woodiana</name>
    <dbReference type="NCBI Taxonomy" id="1069815"/>
    <lineage>
        <taxon>Eukaryota</taxon>
        <taxon>Metazoa</taxon>
        <taxon>Spiralia</taxon>
        <taxon>Lophotrochozoa</taxon>
        <taxon>Mollusca</taxon>
        <taxon>Bivalvia</taxon>
        <taxon>Autobranchia</taxon>
        <taxon>Heteroconchia</taxon>
        <taxon>Palaeoheterodonta</taxon>
        <taxon>Unionida</taxon>
        <taxon>Unionoidea</taxon>
        <taxon>Unionidae</taxon>
        <taxon>Unioninae</taxon>
        <taxon>Sinanodonta</taxon>
    </lineage>
</organism>
<comment type="caution">
    <text evidence="12">The sequence shown here is derived from an EMBL/GenBank/DDBJ whole genome shotgun (WGS) entry which is preliminary data.</text>
</comment>
<keyword evidence="13" id="KW-1185">Reference proteome</keyword>
<evidence type="ECO:0000256" key="4">
    <source>
        <dbReference type="ARBA" id="ARBA00022833"/>
    </source>
</evidence>
<dbReference type="PROSITE" id="PS50088">
    <property type="entry name" value="ANK_REPEAT"/>
    <property type="match status" value="2"/>
</dbReference>
<dbReference type="FunFam" id="1.20.1270.60:FF:000025">
    <property type="entry name" value="arf-GAP with coiled-coil, ANK repeat and PH domain-containing protein 2"/>
    <property type="match status" value="1"/>
</dbReference>
<feature type="compositionally biased region" description="Basic residues" evidence="9">
    <location>
        <begin position="546"/>
        <end position="555"/>
    </location>
</feature>
<dbReference type="PANTHER" id="PTHR23180">
    <property type="entry name" value="CENTAURIN/ARF"/>
    <property type="match status" value="1"/>
</dbReference>
<reference evidence="12 13" key="1">
    <citation type="submission" date="2024-11" db="EMBL/GenBank/DDBJ databases">
        <title>Chromosome-level genome assembly of the freshwater bivalve Anodonta woodiana.</title>
        <authorList>
            <person name="Chen X."/>
        </authorList>
    </citation>
    <scope>NUCLEOTIDE SEQUENCE [LARGE SCALE GENOMIC DNA]</scope>
    <source>
        <strain evidence="12">MN2024</strain>
        <tissue evidence="12">Gills</tissue>
    </source>
</reference>
<dbReference type="FunFam" id="1.10.220.150:FF:000007">
    <property type="entry name" value="Arf-GAP with coiled-coil, ANK repeat and PH domain-containing protein 2"/>
    <property type="match status" value="1"/>
</dbReference>
<dbReference type="Gene3D" id="1.20.1270.60">
    <property type="entry name" value="Arfaptin homology (AH) domain/BAR domain"/>
    <property type="match status" value="1"/>
</dbReference>
<feature type="repeat" description="ANK" evidence="6">
    <location>
        <begin position="683"/>
        <end position="715"/>
    </location>
</feature>
<protein>
    <recommendedName>
        <fullName evidence="14">Arf-GAP with coiled-coil, ANK repeat and PH domain-containing protein 2-like</fullName>
    </recommendedName>
</protein>
<keyword evidence="1" id="KW-0479">Metal-binding</keyword>
<dbReference type="Gene3D" id="1.25.40.20">
    <property type="entry name" value="Ankyrin repeat-containing domain"/>
    <property type="match status" value="1"/>
</dbReference>
<dbReference type="InterPro" id="IPR004148">
    <property type="entry name" value="BAR_dom"/>
</dbReference>
<keyword evidence="8" id="KW-0175">Coiled coil</keyword>
<dbReference type="PROSITE" id="PS50003">
    <property type="entry name" value="PH_DOMAIN"/>
    <property type="match status" value="1"/>
</dbReference>
<evidence type="ECO:0000259" key="11">
    <source>
        <dbReference type="PROSITE" id="PS50115"/>
    </source>
</evidence>
<evidence type="ECO:0000313" key="12">
    <source>
        <dbReference type="EMBL" id="KAL3862115.1"/>
    </source>
</evidence>
<feature type="region of interest" description="Disordered" evidence="9">
    <location>
        <begin position="799"/>
        <end position="819"/>
    </location>
</feature>
<feature type="compositionally biased region" description="Polar residues" evidence="9">
    <location>
        <begin position="384"/>
        <end position="409"/>
    </location>
</feature>
<dbReference type="Gene3D" id="2.30.29.30">
    <property type="entry name" value="Pleckstrin-homology domain (PH domain)/Phosphotyrosine-binding domain (PTB)"/>
    <property type="match status" value="1"/>
</dbReference>
<evidence type="ECO:0000259" key="10">
    <source>
        <dbReference type="PROSITE" id="PS50003"/>
    </source>
</evidence>
<dbReference type="Pfam" id="PF12796">
    <property type="entry name" value="Ank_2"/>
    <property type="match status" value="1"/>
</dbReference>
<dbReference type="InterPro" id="IPR036770">
    <property type="entry name" value="Ankyrin_rpt-contain_sf"/>
</dbReference>
<gene>
    <name evidence="12" type="ORF">ACJMK2_008107</name>
</gene>